<protein>
    <submittedName>
        <fullName evidence="9">Outer membrane protein TolC</fullName>
    </submittedName>
</protein>
<sequence length="483" mass="55916">MKKIYLFFTLILTIFGFESVAQNTLTLDQAISFSKENSLEAKKAENKKENSYWSYQRFRADLKPSLSLSGTIPNYNRAIEPITQPDGTQQFREISNVYSDLGLSLSQNILWTGGSVFLRSSLQQTNILTESDGVFYAGTPLILGFTQPLFGFNSFKWRNKIEPFKLEESKKEYAEKFEQLSFQTTQRYFSLLLAQINLKIATQNQINNEQVYQIGKGRYNLGKIAENELLQLELNVLSAERDVSNAQLSVETRRLNMNSFIGLPKGEQYELILPEELPTINIDVDIALNQARKNRKQYLSFKRRSLEAERDVTRAKRENSFNVTLTGSIGFTNQADQVGSIYQNTQNQQRVNVGVRIPILDWNRRNSSVKSAMANQRLVENTIQQEEQIFEEEIYSLAKQLPILRARVISTKKGDEIATKRYKISQERYLVANISVTDLNLALQEKDNSKRVYLNALRDFWQAYFQLRMLTMYDFVEQQIIQY</sequence>
<keyword evidence="6" id="KW-0472">Membrane</keyword>
<gene>
    <name evidence="9" type="ORF">BC781_10382</name>
</gene>
<dbReference type="PANTHER" id="PTHR30026:SF20">
    <property type="entry name" value="OUTER MEMBRANE PROTEIN TOLC"/>
    <property type="match status" value="1"/>
</dbReference>
<keyword evidence="5" id="KW-0812">Transmembrane</keyword>
<dbReference type="GO" id="GO:1990281">
    <property type="term" value="C:efflux pump complex"/>
    <property type="evidence" value="ECO:0007669"/>
    <property type="project" value="TreeGrafter"/>
</dbReference>
<dbReference type="AlphaFoldDB" id="A0A315Z960"/>
<dbReference type="InterPro" id="IPR003423">
    <property type="entry name" value="OMP_efflux"/>
</dbReference>
<feature type="signal peptide" evidence="8">
    <location>
        <begin position="1"/>
        <end position="21"/>
    </location>
</feature>
<keyword evidence="4" id="KW-1134">Transmembrane beta strand</keyword>
<comment type="subcellular location">
    <subcellularLocation>
        <location evidence="1">Cell outer membrane</location>
    </subcellularLocation>
</comment>
<accession>A0A315Z960</accession>
<dbReference type="GO" id="GO:0009279">
    <property type="term" value="C:cell outer membrane"/>
    <property type="evidence" value="ECO:0007669"/>
    <property type="project" value="UniProtKB-SubCell"/>
</dbReference>
<feature type="chain" id="PRO_5016310494" evidence="8">
    <location>
        <begin position="22"/>
        <end position="483"/>
    </location>
</feature>
<dbReference type="Gene3D" id="1.20.1600.10">
    <property type="entry name" value="Outer membrane efflux proteins (OEP)"/>
    <property type="match status" value="1"/>
</dbReference>
<evidence type="ECO:0000256" key="6">
    <source>
        <dbReference type="ARBA" id="ARBA00023136"/>
    </source>
</evidence>
<dbReference type="Proteomes" id="UP000245535">
    <property type="component" value="Unassembled WGS sequence"/>
</dbReference>
<keyword evidence="10" id="KW-1185">Reference proteome</keyword>
<evidence type="ECO:0000256" key="4">
    <source>
        <dbReference type="ARBA" id="ARBA00022452"/>
    </source>
</evidence>
<comment type="similarity">
    <text evidence="2">Belongs to the outer membrane factor (OMF) (TC 1.B.17) family.</text>
</comment>
<evidence type="ECO:0000256" key="3">
    <source>
        <dbReference type="ARBA" id="ARBA00022448"/>
    </source>
</evidence>
<evidence type="ECO:0000256" key="1">
    <source>
        <dbReference type="ARBA" id="ARBA00004442"/>
    </source>
</evidence>
<keyword evidence="3" id="KW-0813">Transport</keyword>
<evidence type="ECO:0000256" key="2">
    <source>
        <dbReference type="ARBA" id="ARBA00007613"/>
    </source>
</evidence>
<dbReference type="EMBL" id="QGDO01000003">
    <property type="protein sequence ID" value="PWJ41832.1"/>
    <property type="molecule type" value="Genomic_DNA"/>
</dbReference>
<evidence type="ECO:0000256" key="7">
    <source>
        <dbReference type="ARBA" id="ARBA00023237"/>
    </source>
</evidence>
<name>A0A315Z960_SEDFL</name>
<dbReference type="OrthoDB" id="940457at2"/>
<proteinExistence type="inferred from homology"/>
<dbReference type="GO" id="GO:0015562">
    <property type="term" value="F:efflux transmembrane transporter activity"/>
    <property type="evidence" value="ECO:0007669"/>
    <property type="project" value="InterPro"/>
</dbReference>
<evidence type="ECO:0000256" key="8">
    <source>
        <dbReference type="SAM" id="SignalP"/>
    </source>
</evidence>
<dbReference type="PANTHER" id="PTHR30026">
    <property type="entry name" value="OUTER MEMBRANE PROTEIN TOLC"/>
    <property type="match status" value="1"/>
</dbReference>
<dbReference type="RefSeq" id="WP_109618203.1">
    <property type="nucleotide sequence ID" value="NZ_QGDO01000003.1"/>
</dbReference>
<dbReference type="GO" id="GO:0015288">
    <property type="term" value="F:porin activity"/>
    <property type="evidence" value="ECO:0007669"/>
    <property type="project" value="TreeGrafter"/>
</dbReference>
<evidence type="ECO:0000256" key="5">
    <source>
        <dbReference type="ARBA" id="ARBA00022692"/>
    </source>
</evidence>
<comment type="caution">
    <text evidence="9">The sequence shown here is derived from an EMBL/GenBank/DDBJ whole genome shotgun (WGS) entry which is preliminary data.</text>
</comment>
<reference evidence="9 10" key="1">
    <citation type="submission" date="2018-03" db="EMBL/GenBank/DDBJ databases">
        <title>Genomic Encyclopedia of Archaeal and Bacterial Type Strains, Phase II (KMG-II): from individual species to whole genera.</title>
        <authorList>
            <person name="Goeker M."/>
        </authorList>
    </citation>
    <scope>NUCLEOTIDE SEQUENCE [LARGE SCALE GENOMIC DNA]</scope>
    <source>
        <strain evidence="9 10">DSM 28229</strain>
    </source>
</reference>
<dbReference type="Pfam" id="PF02321">
    <property type="entry name" value="OEP"/>
    <property type="match status" value="1"/>
</dbReference>
<keyword evidence="7" id="KW-0998">Cell outer membrane</keyword>
<evidence type="ECO:0000313" key="9">
    <source>
        <dbReference type="EMBL" id="PWJ41832.1"/>
    </source>
</evidence>
<dbReference type="SUPFAM" id="SSF56954">
    <property type="entry name" value="Outer membrane efflux proteins (OEP)"/>
    <property type="match status" value="1"/>
</dbReference>
<keyword evidence="8" id="KW-0732">Signal</keyword>
<organism evidence="9 10">
    <name type="scientific">Sediminitomix flava</name>
    <dbReference type="NCBI Taxonomy" id="379075"/>
    <lineage>
        <taxon>Bacteria</taxon>
        <taxon>Pseudomonadati</taxon>
        <taxon>Bacteroidota</taxon>
        <taxon>Cytophagia</taxon>
        <taxon>Cytophagales</taxon>
        <taxon>Flammeovirgaceae</taxon>
        <taxon>Sediminitomix</taxon>
    </lineage>
</organism>
<dbReference type="InterPro" id="IPR051906">
    <property type="entry name" value="TolC-like"/>
</dbReference>
<evidence type="ECO:0000313" key="10">
    <source>
        <dbReference type="Proteomes" id="UP000245535"/>
    </source>
</evidence>